<gene>
    <name evidence="2" type="ORF">E4J94_16095</name>
</gene>
<reference evidence="2 3" key="1">
    <citation type="submission" date="2019-03" db="EMBL/GenBank/DDBJ databases">
        <title>Empedobacter tilapiae sp. nov., isolated from an intestine of Nile tilapia Oreochromis niloticus.</title>
        <authorList>
            <person name="Kim Y.-O."/>
            <person name="Yoon J.-H."/>
        </authorList>
    </citation>
    <scope>NUCLEOTIDE SEQUENCE [LARGE SCALE GENOMIC DNA]</scope>
    <source>
        <strain evidence="2 3">MRS2</strain>
    </source>
</reference>
<dbReference type="AlphaFoldDB" id="A0A4Z1B4A9"/>
<dbReference type="Proteomes" id="UP000297998">
    <property type="component" value="Unassembled WGS sequence"/>
</dbReference>
<keyword evidence="1" id="KW-0732">Signal</keyword>
<feature type="chain" id="PRO_5021296901" description="WG repeat-containing protein" evidence="1">
    <location>
        <begin position="20"/>
        <end position="486"/>
    </location>
</feature>
<organism evidence="2 3">
    <name type="scientific">Empedobacter tilapiae</name>
    <dbReference type="NCBI Taxonomy" id="2491114"/>
    <lineage>
        <taxon>Bacteria</taxon>
        <taxon>Pseudomonadati</taxon>
        <taxon>Bacteroidota</taxon>
        <taxon>Flavobacteriia</taxon>
        <taxon>Flavobacteriales</taxon>
        <taxon>Weeksellaceae</taxon>
        <taxon>Empedobacter</taxon>
    </lineage>
</organism>
<dbReference type="PROSITE" id="PS51257">
    <property type="entry name" value="PROKAR_LIPOPROTEIN"/>
    <property type="match status" value="1"/>
</dbReference>
<evidence type="ECO:0008006" key="4">
    <source>
        <dbReference type="Google" id="ProtNLM"/>
    </source>
</evidence>
<evidence type="ECO:0000256" key="1">
    <source>
        <dbReference type="SAM" id="SignalP"/>
    </source>
</evidence>
<accession>A0A4Z1B4A9</accession>
<sequence length="486" mass="57114">MKKSLIIYLINFFVITACAQESKSINSDAVNWIPYLTKNGDYIYVDKNLKQQINTSFAYAQKFTETGYAIVSDKNRKDAVIDSYGNIIIDYTEESISLNTINNLTLIKKELEYDKKMPVWKWDWNIMGGDIKKSQTYKKTEILVLETNQLILSEDVPYDEEDFNIGYYSFDGNHILMNDNLYEIKNNKFKKLKSNIDRALDKGRYIPTSSEKFNIHDIKTKKPILADLVETKKIEVALNKQLFVLDSINQDRYAPDVPKLLQNLQTKEIYIYPEYDKAFPKEIKNVSAEQLAFLKDVSLVYSVNNSPYFILGRFNYDHSVWAYDWLYIDQEGNVLDKINVKDFFILDRVGYLVWPDKHMILPKNEIKKYNKIGKISSVYNNENLYIINTCNEQNGEKKGLWNIKTNRWELEPIYSSIQSLDSKNNIYALKKEKTEAYILFNLKTLKQIGDKSYDFIYSNGFAHIKKPNNEDLYFYIDIKTGKEYRD</sequence>
<comment type="caution">
    <text evidence="2">The sequence shown here is derived from an EMBL/GenBank/DDBJ whole genome shotgun (WGS) entry which is preliminary data.</text>
</comment>
<name>A0A4Z1B4A9_9FLAO</name>
<keyword evidence="3" id="KW-1185">Reference proteome</keyword>
<feature type="signal peptide" evidence="1">
    <location>
        <begin position="1"/>
        <end position="19"/>
    </location>
</feature>
<evidence type="ECO:0000313" key="3">
    <source>
        <dbReference type="Proteomes" id="UP000297998"/>
    </source>
</evidence>
<dbReference type="EMBL" id="SRPE01000014">
    <property type="protein sequence ID" value="TGN22564.1"/>
    <property type="molecule type" value="Genomic_DNA"/>
</dbReference>
<dbReference type="OrthoDB" id="1420171at2"/>
<protein>
    <recommendedName>
        <fullName evidence="4">WG repeat-containing protein</fullName>
    </recommendedName>
</protein>
<evidence type="ECO:0000313" key="2">
    <source>
        <dbReference type="EMBL" id="TGN22564.1"/>
    </source>
</evidence>
<dbReference type="RefSeq" id="WP_135836810.1">
    <property type="nucleotide sequence ID" value="NZ_SRPE01000014.1"/>
</dbReference>
<proteinExistence type="predicted"/>